<reference evidence="8 9" key="1">
    <citation type="submission" date="2014-06" db="EMBL/GenBank/DDBJ databases">
        <title>Evolutionary Origins and Diversification of the Mycorrhizal Mutualists.</title>
        <authorList>
            <consortium name="DOE Joint Genome Institute"/>
            <consortium name="Mycorrhizal Genomics Consortium"/>
            <person name="Kohler A."/>
            <person name="Kuo A."/>
            <person name="Nagy L.G."/>
            <person name="Floudas D."/>
            <person name="Copeland A."/>
            <person name="Barry K.W."/>
            <person name="Cichocki N."/>
            <person name="Veneault-Fourrey C."/>
            <person name="LaButti K."/>
            <person name="Lindquist E.A."/>
            <person name="Lipzen A."/>
            <person name="Lundell T."/>
            <person name="Morin E."/>
            <person name="Murat C."/>
            <person name="Riley R."/>
            <person name="Ohm R."/>
            <person name="Sun H."/>
            <person name="Tunlid A."/>
            <person name="Henrissat B."/>
            <person name="Grigoriev I.V."/>
            <person name="Hibbett D.S."/>
            <person name="Martin F."/>
        </authorList>
    </citation>
    <scope>NUCLEOTIDE SEQUENCE [LARGE SCALE GENOMIC DNA]</scope>
    <source>
        <strain evidence="8 9">SS14</strain>
    </source>
</reference>
<evidence type="ECO:0000313" key="9">
    <source>
        <dbReference type="Proteomes" id="UP000054279"/>
    </source>
</evidence>
<evidence type="ECO:0000256" key="5">
    <source>
        <dbReference type="ARBA" id="ARBA00023004"/>
    </source>
</evidence>
<dbReference type="Gene3D" id="1.10.630.10">
    <property type="entry name" value="Cytochrome P450"/>
    <property type="match status" value="1"/>
</dbReference>
<dbReference type="Pfam" id="PF00067">
    <property type="entry name" value="p450"/>
    <property type="match status" value="1"/>
</dbReference>
<dbReference type="Proteomes" id="UP000054279">
    <property type="component" value="Unassembled WGS sequence"/>
</dbReference>
<dbReference type="InterPro" id="IPR036396">
    <property type="entry name" value="Cyt_P450_sf"/>
</dbReference>
<evidence type="ECO:0000256" key="1">
    <source>
        <dbReference type="ARBA" id="ARBA00001971"/>
    </source>
</evidence>
<keyword evidence="9" id="KW-1185">Reference proteome</keyword>
<evidence type="ECO:0000313" key="8">
    <source>
        <dbReference type="EMBL" id="KIJ30210.1"/>
    </source>
</evidence>
<comment type="similarity">
    <text evidence="2 7">Belongs to the cytochrome P450 family.</text>
</comment>
<organism evidence="8 9">
    <name type="scientific">Sphaerobolus stellatus (strain SS14)</name>
    <dbReference type="NCBI Taxonomy" id="990650"/>
    <lineage>
        <taxon>Eukaryota</taxon>
        <taxon>Fungi</taxon>
        <taxon>Dikarya</taxon>
        <taxon>Basidiomycota</taxon>
        <taxon>Agaricomycotina</taxon>
        <taxon>Agaricomycetes</taxon>
        <taxon>Phallomycetidae</taxon>
        <taxon>Geastrales</taxon>
        <taxon>Sphaerobolaceae</taxon>
        <taxon>Sphaerobolus</taxon>
    </lineage>
</organism>
<dbReference type="PANTHER" id="PTHR46206">
    <property type="entry name" value="CYTOCHROME P450"/>
    <property type="match status" value="1"/>
</dbReference>
<proteinExistence type="inferred from homology"/>
<comment type="cofactor">
    <cofactor evidence="1 6">
        <name>heme</name>
        <dbReference type="ChEBI" id="CHEBI:30413"/>
    </cofactor>
</comment>
<keyword evidence="7" id="KW-0503">Monooxygenase</keyword>
<dbReference type="InterPro" id="IPR002403">
    <property type="entry name" value="Cyt_P450_E_grp-IV"/>
</dbReference>
<accession>A0A0C9UYH8</accession>
<dbReference type="GO" id="GO:0016705">
    <property type="term" value="F:oxidoreductase activity, acting on paired donors, with incorporation or reduction of molecular oxygen"/>
    <property type="evidence" value="ECO:0007669"/>
    <property type="project" value="InterPro"/>
</dbReference>
<keyword evidence="6 7" id="KW-0349">Heme</keyword>
<evidence type="ECO:0000256" key="2">
    <source>
        <dbReference type="ARBA" id="ARBA00010617"/>
    </source>
</evidence>
<dbReference type="InterPro" id="IPR001128">
    <property type="entry name" value="Cyt_P450"/>
</dbReference>
<dbReference type="OrthoDB" id="1844152at2759"/>
<evidence type="ECO:0008006" key="10">
    <source>
        <dbReference type="Google" id="ProtNLM"/>
    </source>
</evidence>
<dbReference type="AlphaFoldDB" id="A0A0C9UYH8"/>
<gene>
    <name evidence="8" type="ORF">M422DRAFT_268263</name>
</gene>
<protein>
    <recommendedName>
        <fullName evidence="10">Cytochrome P450</fullName>
    </recommendedName>
</protein>
<evidence type="ECO:0000256" key="7">
    <source>
        <dbReference type="RuleBase" id="RU000461"/>
    </source>
</evidence>
<feature type="binding site" description="axial binding residue" evidence="6">
    <location>
        <position position="443"/>
    </location>
    <ligand>
        <name>heme</name>
        <dbReference type="ChEBI" id="CHEBI:30413"/>
    </ligand>
    <ligandPart>
        <name>Fe</name>
        <dbReference type="ChEBI" id="CHEBI:18248"/>
    </ligandPart>
</feature>
<keyword evidence="5 6" id="KW-0408">Iron</keyword>
<dbReference type="PRINTS" id="PR00465">
    <property type="entry name" value="EP450IV"/>
</dbReference>
<evidence type="ECO:0000256" key="6">
    <source>
        <dbReference type="PIRSR" id="PIRSR602403-1"/>
    </source>
</evidence>
<evidence type="ECO:0000256" key="4">
    <source>
        <dbReference type="ARBA" id="ARBA00023002"/>
    </source>
</evidence>
<keyword evidence="3 6" id="KW-0479">Metal-binding</keyword>
<dbReference type="CDD" id="cd11041">
    <property type="entry name" value="CYP503A1-like"/>
    <property type="match status" value="1"/>
</dbReference>
<dbReference type="GO" id="GO:0005506">
    <property type="term" value="F:iron ion binding"/>
    <property type="evidence" value="ECO:0007669"/>
    <property type="project" value="InterPro"/>
</dbReference>
<name>A0A0C9UYH8_SPHS4</name>
<dbReference type="GO" id="GO:0004497">
    <property type="term" value="F:monooxygenase activity"/>
    <property type="evidence" value="ECO:0007669"/>
    <property type="project" value="UniProtKB-KW"/>
</dbReference>
<dbReference type="PROSITE" id="PS00086">
    <property type="entry name" value="CYTOCHROME_P450"/>
    <property type="match status" value="1"/>
</dbReference>
<dbReference type="SUPFAM" id="SSF48264">
    <property type="entry name" value="Cytochrome P450"/>
    <property type="match status" value="1"/>
</dbReference>
<dbReference type="InterPro" id="IPR017972">
    <property type="entry name" value="Cyt_P450_CS"/>
</dbReference>
<dbReference type="HOGENOM" id="CLU_022195_0_2_1"/>
<keyword evidence="4 7" id="KW-0560">Oxidoreductase</keyword>
<dbReference type="EMBL" id="KN837266">
    <property type="protein sequence ID" value="KIJ30210.1"/>
    <property type="molecule type" value="Genomic_DNA"/>
</dbReference>
<evidence type="ECO:0000256" key="3">
    <source>
        <dbReference type="ARBA" id="ARBA00022723"/>
    </source>
</evidence>
<sequence length="506" mass="57688">MTRPYFLLSVALVGLLWLIYKSWKKNRRLSNIPVVGGSGFMLSYMDAFRFFTHGEEMIQEGYTKYYPNVFRVPTWREWRIIVTSDLHIEEMKRAPEDHLSFTVAISELTAAPYTLGKTILTNPYHHAFIHTQLTHSESFNRIIPDIYDEIITAFLEKLPPAKNWKSYKIHDLAWEVVVRVSNRVFVGLPICRDPEYIKVVTNFTMATGLSARIIELFPDPLKGMVSAILVNLSGSTKLAAKHIRPIVEMRRRQTARFGRNSPANSKDMLSFLMDKAPPDEQTIEDYARRILSVNFGSAHGIAMLLIHALLELASHPEYIEPIRQECEEAINTYGWSKRALNHASKLDSFLSETLRFGGVGTGAVSMFRTSVQDYMFSDGTKIPKGTSISVAQRARHLDGKIYPNAKEFQGFRLSNSAEDKKRCLSIPTTSTDFLAFGHGKHACLGRFFAAVVVNAIMIHVLFNYDLKAGRPPKHWWFEQFLFTDEHVELQFKGRQNKSVSVSQSLI</sequence>
<dbReference type="GO" id="GO:0020037">
    <property type="term" value="F:heme binding"/>
    <property type="evidence" value="ECO:0007669"/>
    <property type="project" value="InterPro"/>
</dbReference>